<proteinExistence type="predicted"/>
<protein>
    <recommendedName>
        <fullName evidence="4">Peptidase inhibitor family I36</fullName>
    </recommendedName>
</protein>
<dbReference type="Proteomes" id="UP000578112">
    <property type="component" value="Unassembled WGS sequence"/>
</dbReference>
<organism evidence="2 3">
    <name type="scientific">Actinoplanes digitatis</name>
    <dbReference type="NCBI Taxonomy" id="1868"/>
    <lineage>
        <taxon>Bacteria</taxon>
        <taxon>Bacillati</taxon>
        <taxon>Actinomycetota</taxon>
        <taxon>Actinomycetes</taxon>
        <taxon>Micromonosporales</taxon>
        <taxon>Micromonosporaceae</taxon>
        <taxon>Actinoplanes</taxon>
    </lineage>
</organism>
<evidence type="ECO:0000313" key="3">
    <source>
        <dbReference type="Proteomes" id="UP000578112"/>
    </source>
</evidence>
<evidence type="ECO:0000313" key="2">
    <source>
        <dbReference type="EMBL" id="MBB4761632.1"/>
    </source>
</evidence>
<sequence>MRQKFLAVGIVCSLTGASLSIIGSPAAADTKYGCRYPRVCLYMNNSDWVARKPTAAYQDITSNWQQLGQRGRQAYAVYNSRNDDTVWMTDGNKADCLSPGELWFYDPDAPMKIVKIRVDGESDCFGR</sequence>
<keyword evidence="1" id="KW-0732">Signal</keyword>
<dbReference type="EMBL" id="JACHNH010000001">
    <property type="protein sequence ID" value="MBB4761632.1"/>
    <property type="molecule type" value="Genomic_DNA"/>
</dbReference>
<reference evidence="2 3" key="1">
    <citation type="submission" date="2020-08" db="EMBL/GenBank/DDBJ databases">
        <title>Sequencing the genomes of 1000 actinobacteria strains.</title>
        <authorList>
            <person name="Klenk H.-P."/>
        </authorList>
    </citation>
    <scope>NUCLEOTIDE SEQUENCE [LARGE SCALE GENOMIC DNA]</scope>
    <source>
        <strain evidence="2 3">DSM 43149</strain>
    </source>
</reference>
<dbReference type="AlphaFoldDB" id="A0A7W7MPF1"/>
<comment type="caution">
    <text evidence="2">The sequence shown here is derived from an EMBL/GenBank/DDBJ whole genome shotgun (WGS) entry which is preliminary data.</text>
</comment>
<keyword evidence="3" id="KW-1185">Reference proteome</keyword>
<dbReference type="RefSeq" id="WP_184992155.1">
    <property type="nucleotide sequence ID" value="NZ_BOMK01000001.1"/>
</dbReference>
<accession>A0A7W7MPF1</accession>
<name>A0A7W7MPF1_9ACTN</name>
<gene>
    <name evidence="2" type="ORF">BJ971_002188</name>
</gene>
<feature type="chain" id="PRO_5039599015" description="Peptidase inhibitor family I36" evidence="1">
    <location>
        <begin position="28"/>
        <end position="127"/>
    </location>
</feature>
<evidence type="ECO:0000256" key="1">
    <source>
        <dbReference type="SAM" id="SignalP"/>
    </source>
</evidence>
<evidence type="ECO:0008006" key="4">
    <source>
        <dbReference type="Google" id="ProtNLM"/>
    </source>
</evidence>
<feature type="signal peptide" evidence="1">
    <location>
        <begin position="1"/>
        <end position="27"/>
    </location>
</feature>